<accession>A0A5B8UQL9</accession>
<dbReference type="EMBL" id="CP042436">
    <property type="protein sequence ID" value="QEC61182.1"/>
    <property type="molecule type" value="Genomic_DNA"/>
</dbReference>
<dbReference type="PROSITE" id="PS51257">
    <property type="entry name" value="PROKAR_LIPOPROTEIN"/>
    <property type="match status" value="1"/>
</dbReference>
<proteinExistence type="predicted"/>
<keyword evidence="1" id="KW-0812">Transmembrane</keyword>
<dbReference type="Proteomes" id="UP000321479">
    <property type="component" value="Chromosome"/>
</dbReference>
<evidence type="ECO:0000313" key="2">
    <source>
        <dbReference type="EMBL" id="QEC61182.1"/>
    </source>
</evidence>
<feature type="transmembrane region" description="Helical" evidence="1">
    <location>
        <begin position="16"/>
        <end position="41"/>
    </location>
</feature>
<organism evidence="2 3">
    <name type="scientific">Mucilaginibacter ginsenosidivorans</name>
    <dbReference type="NCBI Taxonomy" id="398053"/>
    <lineage>
        <taxon>Bacteria</taxon>
        <taxon>Pseudomonadati</taxon>
        <taxon>Bacteroidota</taxon>
        <taxon>Sphingobacteriia</taxon>
        <taxon>Sphingobacteriales</taxon>
        <taxon>Sphingobacteriaceae</taxon>
        <taxon>Mucilaginibacter</taxon>
    </lineage>
</organism>
<keyword evidence="3" id="KW-1185">Reference proteome</keyword>
<sequence>MPYKFTFKQKSPQKRFLFILGLLTFIACFTLGLMILVWGKLINMLNMPAGERITLASLLLIYSLIRFLRFFKVEPDEE</sequence>
<reference evidence="2 3" key="1">
    <citation type="journal article" date="2017" name="Curr. Microbiol.">
        <title>Mucilaginibacter ginsenosidivorans sp. nov., Isolated from Soil of Ginseng Field.</title>
        <authorList>
            <person name="Kim M.M."/>
            <person name="Siddiqi M.Z."/>
            <person name="Im W.T."/>
        </authorList>
    </citation>
    <scope>NUCLEOTIDE SEQUENCE [LARGE SCALE GENOMIC DNA]</scope>
    <source>
        <strain evidence="2 3">Gsoil 3017</strain>
    </source>
</reference>
<protein>
    <submittedName>
        <fullName evidence="2">Uncharacterized protein</fullName>
    </submittedName>
</protein>
<evidence type="ECO:0000313" key="3">
    <source>
        <dbReference type="Proteomes" id="UP000321479"/>
    </source>
</evidence>
<evidence type="ECO:0000256" key="1">
    <source>
        <dbReference type="SAM" id="Phobius"/>
    </source>
</evidence>
<keyword evidence="1" id="KW-0472">Membrane</keyword>
<dbReference type="KEGG" id="mgin:FRZ54_00820"/>
<dbReference type="AlphaFoldDB" id="A0A5B8UQL9"/>
<dbReference type="OrthoDB" id="1376970at2"/>
<feature type="transmembrane region" description="Helical" evidence="1">
    <location>
        <begin position="53"/>
        <end position="71"/>
    </location>
</feature>
<keyword evidence="1" id="KW-1133">Transmembrane helix</keyword>
<gene>
    <name evidence="2" type="ORF">FRZ54_00820</name>
</gene>
<name>A0A5B8UQL9_9SPHI</name>